<dbReference type="RefSeq" id="WP_213499037.1">
    <property type="nucleotide sequence ID" value="NZ_CP074694.1"/>
</dbReference>
<evidence type="ECO:0000256" key="1">
    <source>
        <dbReference type="SAM" id="MobiDB-lite"/>
    </source>
</evidence>
<keyword evidence="5" id="KW-1185">Reference proteome</keyword>
<feature type="domain" description="Amidohydrolase-related" evidence="3">
    <location>
        <begin position="1233"/>
        <end position="1327"/>
    </location>
</feature>
<evidence type="ECO:0000313" key="5">
    <source>
        <dbReference type="Proteomes" id="UP000676194"/>
    </source>
</evidence>
<dbReference type="PANTHER" id="PTHR43135:SF3">
    <property type="entry name" value="ALPHA-D-RIBOSE 1-METHYLPHOSPHONATE 5-TRIPHOSPHATE DIPHOSPHATASE"/>
    <property type="match status" value="1"/>
</dbReference>
<dbReference type="Pfam" id="PF01979">
    <property type="entry name" value="Amidohydro_1"/>
    <property type="match status" value="3"/>
</dbReference>
<dbReference type="KEGG" id="tsph:KIH39_09200"/>
<proteinExistence type="predicted"/>
<evidence type="ECO:0000259" key="3">
    <source>
        <dbReference type="Pfam" id="PF01979"/>
    </source>
</evidence>
<dbReference type="SUPFAM" id="SSF51338">
    <property type="entry name" value="Composite domain of metallo-dependent hydrolases"/>
    <property type="match status" value="3"/>
</dbReference>
<keyword evidence="2" id="KW-0732">Signal</keyword>
<dbReference type="InterPro" id="IPR011059">
    <property type="entry name" value="Metal-dep_hydrolase_composite"/>
</dbReference>
<dbReference type="GO" id="GO:0016810">
    <property type="term" value="F:hydrolase activity, acting on carbon-nitrogen (but not peptide) bonds"/>
    <property type="evidence" value="ECO:0007669"/>
    <property type="project" value="InterPro"/>
</dbReference>
<dbReference type="CDD" id="cd01309">
    <property type="entry name" value="Met_dep_hydrolase_C"/>
    <property type="match status" value="1"/>
</dbReference>
<gene>
    <name evidence="4" type="ORF">KIH39_09200</name>
</gene>
<feature type="chain" id="PRO_5033984261" evidence="2">
    <location>
        <begin position="21"/>
        <end position="1359"/>
    </location>
</feature>
<accession>A0A8E6B9W1</accession>
<feature type="domain" description="Amidohydrolase-related" evidence="3">
    <location>
        <begin position="323"/>
        <end position="432"/>
    </location>
</feature>
<dbReference type="Gene3D" id="3.20.20.140">
    <property type="entry name" value="Metal-dependent hydrolases"/>
    <property type="match status" value="3"/>
</dbReference>
<protein>
    <submittedName>
        <fullName evidence="4">Amidohydrolase family protein</fullName>
    </submittedName>
</protein>
<dbReference type="SUPFAM" id="SSF51556">
    <property type="entry name" value="Metallo-dependent hydrolases"/>
    <property type="match status" value="3"/>
</dbReference>
<dbReference type="PANTHER" id="PTHR43135">
    <property type="entry name" value="ALPHA-D-RIBOSE 1-METHYLPHOSPHONATE 5-TRIPHOSPHATE DIPHOSPHATASE"/>
    <property type="match status" value="1"/>
</dbReference>
<evidence type="ECO:0000313" key="4">
    <source>
        <dbReference type="EMBL" id="QVL34064.1"/>
    </source>
</evidence>
<organism evidence="4 5">
    <name type="scientific">Telmatocola sphagniphila</name>
    <dbReference type="NCBI Taxonomy" id="1123043"/>
    <lineage>
        <taxon>Bacteria</taxon>
        <taxon>Pseudomonadati</taxon>
        <taxon>Planctomycetota</taxon>
        <taxon>Planctomycetia</taxon>
        <taxon>Gemmatales</taxon>
        <taxon>Gemmataceae</taxon>
    </lineage>
</organism>
<feature type="domain" description="Amidohydrolase-related" evidence="3">
    <location>
        <begin position="582"/>
        <end position="895"/>
    </location>
</feature>
<dbReference type="Proteomes" id="UP000676194">
    <property type="component" value="Chromosome"/>
</dbReference>
<reference evidence="4" key="1">
    <citation type="submission" date="2021-05" db="EMBL/GenBank/DDBJ databases">
        <title>Complete genome sequence of the cellulolytic planctomycete Telmatocola sphagniphila SP2T and characterization of the first cellulase from planctomycetes.</title>
        <authorList>
            <person name="Rakitin A.L."/>
            <person name="Beletsky A.V."/>
            <person name="Naumoff D.G."/>
            <person name="Kulichevskaya I.S."/>
            <person name="Mardanov A.V."/>
            <person name="Ravin N.V."/>
            <person name="Dedysh S.N."/>
        </authorList>
    </citation>
    <scope>NUCLEOTIDE SEQUENCE</scope>
    <source>
        <strain evidence="4">SP2T</strain>
    </source>
</reference>
<dbReference type="InterPro" id="IPR032466">
    <property type="entry name" value="Metal_Hydrolase"/>
</dbReference>
<feature type="signal peptide" evidence="2">
    <location>
        <begin position="1"/>
        <end position="20"/>
    </location>
</feature>
<sequence length="1359" mass="146611">MISRCFALIVALVFPLAALAQNPADYRPAAYAIRDARVVVEPGTVLAKASIVIRDGLIVAVGPDVAIPADAAVTEGKGLTVYPGFIDAGSQRGYDPALRRSQTGTPSVQDMAADSLATTKPDNRKGLTPEFTVHTALKLDEESAAPWRRVGFTAQLAVPDVGYFSGTSALVSLSGAVPRDATLRAPVAQHSRFGRVLGTGYPVALMGIVAHCRQTMLDAGWLKRQWAAFEARGRTGKRPASDPCLEALWPALDGKLPVAFEADTADEIHRSLDFAREFGLKPIIVGGRQAWKVADRLQAEHVPVILRLDFSTPNDSDAGLPLRVREDREALRKQEYGCAAALHKAGVRFAFMTQGLSGPRPEEKFRENLGKAIEAGLKPEAALAALTRDAAEILGVASQIGSVAKGKSAHLMICEGDYQNRQSKFRFVFSDGIPFDLEAKSPSPPRADNPSESRPMGARRNRSEDPTPASPTPAAVPKTRPAGSSAAANPDRTVPPFNGLGLRLLMPWLDALDSLVTETESDRVPKIKTGGDVLIRGATILTGTGKNLTRADLLVRGGKIRAIGPDLAIEKGVTVIDADGLFIMPGIIDTHSHFAISGGVNEMSLSVVPEVRVRDVIDSEDVQIYRALGGGVTTARLLHGSANVIGGQDAVVKMKYGRSSKEMLVSDAPRGVKFALGENVKRTDGRFPNSRLGVEAVIIRAFTEARTYREKWEAYEKSKGSNEPLPEPRRDLRLEALAEVLSGQIRIHSHCYRADEILMLLSVAERFGVKVRSLQHVLEGYKVAPEIAAHGASVSLFSDWWAYKIEAYDAIPFAARLLQDAGVNVCLKSDDNELMRHLNLEAAKLVKYCRFTPEEALHTITLNPARQLGLESRLGTIEVGKDADLAIFNGHPLNTYSRCEMTLVEGEVYFQRSDKLVPAAAAKGPPAEQTLKFAAIPRSTKGSYVLRGATIHPPGKPAFVGSVVVSANKEITQVIASEAKLDVPADASVVNVHGYHVYPGMIDAGTVLGLVEIDSARETADFRDGGDFQPDLRASIAINPDSELIPVTRANGVTTVVTRPTGSLVPGQGALINLAGWVPSEMVVVDPLALHVEYPIEPVQRGFNPNWPADEGESAVARGRRDEKLNHLKELFESARRYEAARKAGLSPTANPRFDSLLPYVRGEKPVIFTANRKADILATLKLADELKVKPIISGGIESWKLTAELKRRDVPVILGPIMALSRETGERYDASYTAAAKLHQAGVRFCIRSAGSNNTRNLPYEAATAVAYGLPPEEGLKAVTLYPAAILGVADKLGTIESGKRANLVLTDGDLLQASTQVLAVFVNGQPYEPTSKQTRLFDKYRKRLDETQSSTVPGNDK</sequence>
<dbReference type="InterPro" id="IPR051781">
    <property type="entry name" value="Metallo-dep_Hydrolase"/>
</dbReference>
<dbReference type="InterPro" id="IPR006680">
    <property type="entry name" value="Amidohydro-rel"/>
</dbReference>
<dbReference type="EMBL" id="CP074694">
    <property type="protein sequence ID" value="QVL34064.1"/>
    <property type="molecule type" value="Genomic_DNA"/>
</dbReference>
<feature type="region of interest" description="Disordered" evidence="1">
    <location>
        <begin position="436"/>
        <end position="494"/>
    </location>
</feature>
<name>A0A8E6B9W1_9BACT</name>
<evidence type="ECO:0000256" key="2">
    <source>
        <dbReference type="SAM" id="SignalP"/>
    </source>
</evidence>